<dbReference type="FunFam" id="1.10.510.10:FF:000358">
    <property type="entry name" value="Putative leucine-rich repeat receptor-like serine/threonine-protein kinase"/>
    <property type="match status" value="1"/>
</dbReference>
<evidence type="ECO:0000256" key="15">
    <source>
        <dbReference type="ARBA" id="ARBA00022777"/>
    </source>
</evidence>
<feature type="transmembrane region" description="Helical" evidence="24">
    <location>
        <begin position="12"/>
        <end position="34"/>
    </location>
</feature>
<evidence type="ECO:0000256" key="18">
    <source>
        <dbReference type="ARBA" id="ARBA00023136"/>
    </source>
</evidence>
<feature type="transmembrane region" description="Helical" evidence="24">
    <location>
        <begin position="775"/>
        <end position="795"/>
    </location>
</feature>
<dbReference type="PROSITE" id="PS00108">
    <property type="entry name" value="PROTEIN_KINASE_ST"/>
    <property type="match status" value="1"/>
</dbReference>
<organism evidence="26 27">
    <name type="scientific">Theobroma cacao</name>
    <name type="common">Cacao</name>
    <name type="synonym">Cocoa</name>
    <dbReference type="NCBI Taxonomy" id="3641"/>
    <lineage>
        <taxon>Eukaryota</taxon>
        <taxon>Viridiplantae</taxon>
        <taxon>Streptophyta</taxon>
        <taxon>Embryophyta</taxon>
        <taxon>Tracheophyta</taxon>
        <taxon>Spermatophyta</taxon>
        <taxon>Magnoliopsida</taxon>
        <taxon>eudicotyledons</taxon>
        <taxon>Gunneridae</taxon>
        <taxon>Pentapetalae</taxon>
        <taxon>rosids</taxon>
        <taxon>malvids</taxon>
        <taxon>Malvales</taxon>
        <taxon>Malvaceae</taxon>
        <taxon>Byttnerioideae</taxon>
        <taxon>Theobroma</taxon>
    </lineage>
</organism>
<evidence type="ECO:0000256" key="6">
    <source>
        <dbReference type="ARBA" id="ARBA00022475"/>
    </source>
</evidence>
<keyword evidence="7" id="KW-0723">Serine/threonine-protein kinase</keyword>
<keyword evidence="16 23" id="KW-0067">ATP-binding</keyword>
<dbReference type="InterPro" id="IPR001245">
    <property type="entry name" value="Ser-Thr/Tyr_kinase_cat_dom"/>
</dbReference>
<dbReference type="InterPro" id="IPR051809">
    <property type="entry name" value="Plant_receptor-like_S/T_kinase"/>
</dbReference>
<dbReference type="Proteomes" id="UP000694886">
    <property type="component" value="Chromosome 6"/>
</dbReference>
<evidence type="ECO:0000256" key="17">
    <source>
        <dbReference type="ARBA" id="ARBA00022989"/>
    </source>
</evidence>
<evidence type="ECO:0000256" key="2">
    <source>
        <dbReference type="ARBA" id="ARBA00004479"/>
    </source>
</evidence>
<dbReference type="PANTHER" id="PTHR27008:SF585">
    <property type="entry name" value="PROTEIN KINASE DOMAIN-CONTAINING PROTEIN"/>
    <property type="match status" value="1"/>
</dbReference>
<dbReference type="Gene3D" id="1.10.510.10">
    <property type="entry name" value="Transferase(Phosphotransferase) domain 1"/>
    <property type="match status" value="1"/>
</dbReference>
<protein>
    <recommendedName>
        <fullName evidence="5">non-specific serine/threonine protein kinase</fullName>
        <ecNumber evidence="5">2.7.11.1</ecNumber>
    </recommendedName>
</protein>
<keyword evidence="15" id="KW-0418">Kinase</keyword>
<gene>
    <name evidence="27" type="primary">LOC18596663</name>
</gene>
<evidence type="ECO:0000256" key="8">
    <source>
        <dbReference type="ARBA" id="ARBA00022553"/>
    </source>
</evidence>
<evidence type="ECO:0000256" key="24">
    <source>
        <dbReference type="SAM" id="Phobius"/>
    </source>
</evidence>
<dbReference type="Pfam" id="PF07714">
    <property type="entry name" value="PK_Tyr_Ser-Thr"/>
    <property type="match status" value="1"/>
</dbReference>
<comment type="similarity">
    <text evidence="3">Belongs to the protein kinase superfamily. Ser/Thr protein kinase family.</text>
</comment>
<evidence type="ECO:0000256" key="5">
    <source>
        <dbReference type="ARBA" id="ARBA00012513"/>
    </source>
</evidence>
<keyword evidence="14 23" id="KW-0547">Nucleotide-binding</keyword>
<dbReference type="InterPro" id="IPR008271">
    <property type="entry name" value="Ser/Thr_kinase_AS"/>
</dbReference>
<keyword evidence="6" id="KW-1003">Cell membrane</keyword>
<evidence type="ECO:0000256" key="21">
    <source>
        <dbReference type="ARBA" id="ARBA00047899"/>
    </source>
</evidence>
<accession>A0AB32WLI8</accession>
<dbReference type="EC" id="2.7.11.1" evidence="5"/>
<keyword evidence="17 24" id="KW-1133">Transmembrane helix</keyword>
<evidence type="ECO:0000256" key="19">
    <source>
        <dbReference type="ARBA" id="ARBA00023170"/>
    </source>
</evidence>
<evidence type="ECO:0000256" key="10">
    <source>
        <dbReference type="ARBA" id="ARBA00022679"/>
    </source>
</evidence>
<keyword evidence="18 24" id="KW-0472">Membrane</keyword>
<evidence type="ECO:0000256" key="11">
    <source>
        <dbReference type="ARBA" id="ARBA00022692"/>
    </source>
</evidence>
<dbReference type="Pfam" id="PF13855">
    <property type="entry name" value="LRR_8"/>
    <property type="match status" value="3"/>
</dbReference>
<dbReference type="SUPFAM" id="SSF56112">
    <property type="entry name" value="Protein kinase-like (PK-like)"/>
    <property type="match status" value="1"/>
</dbReference>
<reference evidence="27" key="2">
    <citation type="submission" date="2025-08" db="UniProtKB">
        <authorList>
            <consortium name="RefSeq"/>
        </authorList>
    </citation>
    <scope>IDENTIFICATION</scope>
</reference>
<dbReference type="InterPro" id="IPR013210">
    <property type="entry name" value="LRR_N_plant-typ"/>
</dbReference>
<dbReference type="FunFam" id="3.30.200.20:FF:000661">
    <property type="entry name" value="Serine-threonine protein kinase plant-type"/>
    <property type="match status" value="1"/>
</dbReference>
<evidence type="ECO:0000256" key="12">
    <source>
        <dbReference type="ARBA" id="ARBA00022729"/>
    </source>
</evidence>
<keyword evidence="12" id="KW-0732">Signal</keyword>
<dbReference type="GO" id="GO:0005524">
    <property type="term" value="F:ATP binding"/>
    <property type="evidence" value="ECO:0007669"/>
    <property type="project" value="UniProtKB-UniRule"/>
</dbReference>
<keyword evidence="8" id="KW-0597">Phosphoprotein</keyword>
<feature type="domain" description="Protein kinase" evidence="25">
    <location>
        <begin position="833"/>
        <end position="1113"/>
    </location>
</feature>
<dbReference type="Gene3D" id="3.80.10.10">
    <property type="entry name" value="Ribonuclease Inhibitor"/>
    <property type="match status" value="4"/>
</dbReference>
<dbReference type="SUPFAM" id="SSF52047">
    <property type="entry name" value="RNI-like"/>
    <property type="match status" value="2"/>
</dbReference>
<evidence type="ECO:0000256" key="13">
    <source>
        <dbReference type="ARBA" id="ARBA00022737"/>
    </source>
</evidence>
<keyword evidence="11 24" id="KW-0812">Transmembrane</keyword>
<name>A0AB32WLI8_THECC</name>
<evidence type="ECO:0000256" key="7">
    <source>
        <dbReference type="ARBA" id="ARBA00022527"/>
    </source>
</evidence>
<dbReference type="GO" id="GO:0005886">
    <property type="term" value="C:plasma membrane"/>
    <property type="evidence" value="ECO:0007669"/>
    <property type="project" value="UniProtKB-SubCell"/>
</dbReference>
<evidence type="ECO:0000259" key="25">
    <source>
        <dbReference type="PROSITE" id="PS50011"/>
    </source>
</evidence>
<dbReference type="InterPro" id="IPR011009">
    <property type="entry name" value="Kinase-like_dom_sf"/>
</dbReference>
<dbReference type="PANTHER" id="PTHR27008">
    <property type="entry name" value="OS04G0122200 PROTEIN"/>
    <property type="match status" value="1"/>
</dbReference>
<keyword evidence="9" id="KW-0433">Leucine-rich repeat</keyword>
<evidence type="ECO:0000256" key="4">
    <source>
        <dbReference type="ARBA" id="ARBA00009592"/>
    </source>
</evidence>
<dbReference type="Pfam" id="PF00560">
    <property type="entry name" value="LRR_1"/>
    <property type="match status" value="11"/>
</dbReference>
<dbReference type="PROSITE" id="PS51450">
    <property type="entry name" value="LRR"/>
    <property type="match status" value="1"/>
</dbReference>
<dbReference type="SMART" id="SM00365">
    <property type="entry name" value="LRR_SD22"/>
    <property type="match status" value="6"/>
</dbReference>
<dbReference type="InterPro" id="IPR017441">
    <property type="entry name" value="Protein_kinase_ATP_BS"/>
</dbReference>
<proteinExistence type="inferred from homology"/>
<keyword evidence="13" id="KW-0677">Repeat</keyword>
<evidence type="ECO:0000256" key="16">
    <source>
        <dbReference type="ARBA" id="ARBA00022840"/>
    </source>
</evidence>
<dbReference type="GO" id="GO:0004674">
    <property type="term" value="F:protein serine/threonine kinase activity"/>
    <property type="evidence" value="ECO:0007669"/>
    <property type="project" value="UniProtKB-KW"/>
</dbReference>
<keyword evidence="20" id="KW-0325">Glycoprotein</keyword>
<dbReference type="FunFam" id="3.80.10.10:FF:000095">
    <property type="entry name" value="LRR receptor-like serine/threonine-protein kinase GSO1"/>
    <property type="match status" value="2"/>
</dbReference>
<dbReference type="SMART" id="SM00220">
    <property type="entry name" value="S_TKc"/>
    <property type="match status" value="1"/>
</dbReference>
<evidence type="ECO:0000256" key="22">
    <source>
        <dbReference type="ARBA" id="ARBA00048679"/>
    </source>
</evidence>
<feature type="binding site" evidence="23">
    <location>
        <position position="861"/>
    </location>
    <ligand>
        <name>ATP</name>
        <dbReference type="ChEBI" id="CHEBI:30616"/>
    </ligand>
</feature>
<comment type="catalytic activity">
    <reaction evidence="21">
        <text>L-threonyl-[protein] + ATP = O-phospho-L-threonyl-[protein] + ADP + H(+)</text>
        <dbReference type="Rhea" id="RHEA:46608"/>
        <dbReference type="Rhea" id="RHEA-COMP:11060"/>
        <dbReference type="Rhea" id="RHEA-COMP:11605"/>
        <dbReference type="ChEBI" id="CHEBI:15378"/>
        <dbReference type="ChEBI" id="CHEBI:30013"/>
        <dbReference type="ChEBI" id="CHEBI:30616"/>
        <dbReference type="ChEBI" id="CHEBI:61977"/>
        <dbReference type="ChEBI" id="CHEBI:456216"/>
        <dbReference type="EC" id="2.7.11.1"/>
    </reaction>
</comment>
<sequence length="1152" mass="127232">MELSWASPQSWMILSSIFFCVLLIQCFMGILAVITAANLTTDQYALLEFKDSLNPDTVLANNWTSSTSVCNWVGVSCSSNPERVTSLNLCSMNLTGTISPHLGDLSSLLSLDLSGNKLNGYLPSTIYNLSSLQIMDLTSNGLSGDFPDDLCTYFPKLEVLHLAFNGFSGSVPSSLGDCTNLQNLSLSNNRFNGFIPRSIGNLTRLKEIHLGGNRLRGEIPWEIGNLFNLEIFAAENNRGLTGGIPSSIFNISSLTKLLLFNNSLSGGLPDNVCNHLSKLEGLHLSLNRFSGHIPSSIGGCSNLQDLSLSTNQFNGTIPRGIGNLTSLKRLSLRENDLTGEIPWEIGNLYSLEIFAAQHMRLTGSIPPSIFNISSLKEISLHNNSLSGEIPSMISITNLELLRLWGNNLSGNIPNFISNASKLTTLSLQENSFSGLIPNTLGNLRFLERLSLASNNLITETSTHEWSFLSSLANCRNLRYLNLSSNPLNGILPGSISNLSTSLQFFYASGVKITGNIPREIGNLSNITTLDLSHNELSGSIRAPIGRLRNVQGLYLDGNQLQGSIPPSVCGLGRLHTLSLGGNMLHGPIPTCLANLTSLRYLHLDSNKLNSIIPLTLWSLNNILLVDLSSNYLNGSLPSGIQKLKVLTHLNLSRNLLSGEIWSSIGELQDLISLDLSNNRFDGYIPESFGDLISLKSLDLSNNDLYGVIPKSLEKLSFLNHFNVSFNRLEGEIPIGGPFRNFSAKSFMKNYGLCGSPVLQVPPCKSRQSKMTPWHVFKYVLPVVTSITLMAAVFILHKRCRRRNINLPVNDDLLPLKKWRRISYSELLQATNEFDECNLLGSGGFGSVYRGTLSDGMNVAIKVFNMHLEGRFKSFDVECEAMRNIFHRNLVKVISSCSNVDFKALIFEFMPNGSLEKWLYFSNYFLNLLQRIDIMIDVASALEYLHFGCSVPVIHCDLKPSNILLDKDMVAHVGDFGLAKLMGEEDSMRQTKTLATIGYMAPEYGSSGIVSPKGDVYSYGILLMETFTRKKPTDEIFSGEMSLMDWVKRSLSNGTIDDVLDANLLREEEHFIDKVNVLSSIMGLALECTAELPKERKNMKDVVAILKKIKSKFLKDVELAYNGEGKIGERNCMFGDDYQAFTITDVAVCEYNR</sequence>
<comment type="similarity">
    <text evidence="4">Belongs to the RLP family.</text>
</comment>
<keyword evidence="10" id="KW-0808">Transferase</keyword>
<dbReference type="InterPro" id="IPR032675">
    <property type="entry name" value="LRR_dom_sf"/>
</dbReference>
<evidence type="ECO:0000256" key="20">
    <source>
        <dbReference type="ARBA" id="ARBA00023180"/>
    </source>
</evidence>
<dbReference type="PROSITE" id="PS50011">
    <property type="entry name" value="PROTEIN_KINASE_DOM"/>
    <property type="match status" value="1"/>
</dbReference>
<dbReference type="PRINTS" id="PR00019">
    <property type="entry name" value="LEURICHRPT"/>
</dbReference>
<dbReference type="InterPro" id="IPR001611">
    <property type="entry name" value="Leu-rich_rpt"/>
</dbReference>
<dbReference type="InterPro" id="IPR000719">
    <property type="entry name" value="Prot_kinase_dom"/>
</dbReference>
<dbReference type="CDD" id="cd14066">
    <property type="entry name" value="STKc_IRAK"/>
    <property type="match status" value="1"/>
</dbReference>
<comment type="catalytic activity">
    <reaction evidence="22">
        <text>L-seryl-[protein] + ATP = O-phospho-L-seryl-[protein] + ADP + H(+)</text>
        <dbReference type="Rhea" id="RHEA:17989"/>
        <dbReference type="Rhea" id="RHEA-COMP:9863"/>
        <dbReference type="Rhea" id="RHEA-COMP:11604"/>
        <dbReference type="ChEBI" id="CHEBI:15378"/>
        <dbReference type="ChEBI" id="CHEBI:29999"/>
        <dbReference type="ChEBI" id="CHEBI:30616"/>
        <dbReference type="ChEBI" id="CHEBI:83421"/>
        <dbReference type="ChEBI" id="CHEBI:456216"/>
        <dbReference type="EC" id="2.7.11.1"/>
    </reaction>
</comment>
<evidence type="ECO:0000256" key="14">
    <source>
        <dbReference type="ARBA" id="ARBA00022741"/>
    </source>
</evidence>
<dbReference type="Gramene" id="Tc06v2_t013800.1">
    <property type="protein sequence ID" value="Tc06v2_p013800.1"/>
    <property type="gene ID" value="Tc06v2_g013800"/>
</dbReference>
<keyword evidence="19" id="KW-0675">Receptor</keyword>
<dbReference type="PROSITE" id="PS00107">
    <property type="entry name" value="PROTEIN_KINASE_ATP"/>
    <property type="match status" value="1"/>
</dbReference>
<dbReference type="Gene3D" id="3.30.200.20">
    <property type="entry name" value="Phosphorylase Kinase, domain 1"/>
    <property type="match status" value="1"/>
</dbReference>
<dbReference type="GeneID" id="18596663"/>
<evidence type="ECO:0000313" key="26">
    <source>
        <dbReference type="Proteomes" id="UP000694886"/>
    </source>
</evidence>
<dbReference type="RefSeq" id="XP_017978404.1">
    <property type="nucleotide sequence ID" value="XM_018122915.1"/>
</dbReference>
<evidence type="ECO:0000256" key="1">
    <source>
        <dbReference type="ARBA" id="ARBA00004162"/>
    </source>
</evidence>
<evidence type="ECO:0000256" key="9">
    <source>
        <dbReference type="ARBA" id="ARBA00022614"/>
    </source>
</evidence>
<evidence type="ECO:0000256" key="23">
    <source>
        <dbReference type="PROSITE-ProRule" id="PRU10141"/>
    </source>
</evidence>
<evidence type="ECO:0000313" key="27">
    <source>
        <dbReference type="RefSeq" id="XP_017978404.1"/>
    </source>
</evidence>
<dbReference type="Pfam" id="PF08263">
    <property type="entry name" value="LRRNT_2"/>
    <property type="match status" value="1"/>
</dbReference>
<dbReference type="InterPro" id="IPR003591">
    <property type="entry name" value="Leu-rich_rpt_typical-subtyp"/>
</dbReference>
<dbReference type="KEGG" id="tcc:18596663"/>
<comment type="subcellular location">
    <subcellularLocation>
        <location evidence="1">Cell membrane</location>
        <topology evidence="1">Single-pass membrane protein</topology>
    </subcellularLocation>
    <subcellularLocation>
        <location evidence="2">Membrane</location>
        <topology evidence="2">Single-pass type I membrane protein</topology>
    </subcellularLocation>
</comment>
<dbReference type="AlphaFoldDB" id="A0AB32WLI8"/>
<reference evidence="26" key="1">
    <citation type="journal article" date="1997" name="Nucleic Acids Res.">
        <title>tRNAscan-SE: a program for improved detection of transfer RNA genes in genomic sequence.</title>
        <authorList>
            <person name="Lowe T.M."/>
            <person name="Eddy S.R."/>
        </authorList>
    </citation>
    <scope>NUCLEOTIDE SEQUENCE [LARGE SCALE GENOMIC DNA]</scope>
    <source>
        <strain evidence="26">r\B97-61/B2</strain>
    </source>
</reference>
<evidence type="ECO:0000256" key="3">
    <source>
        <dbReference type="ARBA" id="ARBA00008684"/>
    </source>
</evidence>
<dbReference type="SMART" id="SM00369">
    <property type="entry name" value="LRR_TYP"/>
    <property type="match status" value="14"/>
</dbReference>
<dbReference type="FunFam" id="3.80.10.10:FF:000275">
    <property type="entry name" value="Leucine-rich repeat receptor-like protein kinase"/>
    <property type="match status" value="1"/>
</dbReference>